<dbReference type="RefSeq" id="WP_330435804.1">
    <property type="nucleotide sequence ID" value="NZ_JAZDUF010000008.1"/>
</dbReference>
<dbReference type="InterPro" id="IPR015590">
    <property type="entry name" value="Aldehyde_DH_dom"/>
</dbReference>
<feature type="domain" description="Aldehyde dehydrogenase" evidence="4">
    <location>
        <begin position="13"/>
        <end position="471"/>
    </location>
</feature>
<evidence type="ECO:0000259" key="4">
    <source>
        <dbReference type="Pfam" id="PF00171"/>
    </source>
</evidence>
<evidence type="ECO:0000313" key="6">
    <source>
        <dbReference type="Proteomes" id="UP001347146"/>
    </source>
</evidence>
<comment type="caution">
    <text evidence="5">The sequence shown here is derived from an EMBL/GenBank/DDBJ whole genome shotgun (WGS) entry which is preliminary data.</text>
</comment>
<proteinExistence type="inferred from homology"/>
<dbReference type="PROSITE" id="PS00687">
    <property type="entry name" value="ALDEHYDE_DEHYDR_GLU"/>
    <property type="match status" value="1"/>
</dbReference>
<dbReference type="InterPro" id="IPR016161">
    <property type="entry name" value="Ald_DH/histidinol_DH"/>
</dbReference>
<accession>A0ABU7MKA1</accession>
<dbReference type="Pfam" id="PF00171">
    <property type="entry name" value="Aldedh"/>
    <property type="match status" value="1"/>
</dbReference>
<dbReference type="Gene3D" id="3.40.605.10">
    <property type="entry name" value="Aldehyde Dehydrogenase, Chain A, domain 1"/>
    <property type="match status" value="1"/>
</dbReference>
<dbReference type="EMBL" id="JAZDUF010000008">
    <property type="protein sequence ID" value="MEE3853036.1"/>
    <property type="molecule type" value="Genomic_DNA"/>
</dbReference>
<dbReference type="Proteomes" id="UP001347146">
    <property type="component" value="Unassembled WGS sequence"/>
</dbReference>
<evidence type="ECO:0000256" key="1">
    <source>
        <dbReference type="ARBA" id="ARBA00023002"/>
    </source>
</evidence>
<organism evidence="5 6">
    <name type="scientific">Gordonia sesuvii</name>
    <dbReference type="NCBI Taxonomy" id="3116777"/>
    <lineage>
        <taxon>Bacteria</taxon>
        <taxon>Bacillati</taxon>
        <taxon>Actinomycetota</taxon>
        <taxon>Actinomycetes</taxon>
        <taxon>Mycobacteriales</taxon>
        <taxon>Gordoniaceae</taxon>
        <taxon>Gordonia</taxon>
    </lineage>
</organism>
<name>A0ABU7MKA1_9ACTN</name>
<sequence>MEDYRQQLVDGEWVTGSGDEYQSINPYTGEAWAVFSEASEGDVDRAVRSATDAFEVWRRTPGRVRGELLTKLADLIIRDLDRLAEIETRDNGKLLRENKNQITFVARNLRFMAGLADKITGESKPLDTLDIIDYTEREPLGVCAGICAWNSPLSNVSNKLGPALAAGNTMVLKPSEYTSASALELGRLVCEAGFPPGVVNVVTGAGATGQALTSHPGVAKISFTGGVETARRIAENGAQNIVPALFELGGKSANIIFSDADMDLAIPGAVSGIFAAAGQTCVAGSRLLVQDEVYDDVVNAVVERTKAIKLGDPMDPATHVGPLAFAAHNTRVKAAIASAHEDGARLVAGGGAPEGMEDTLFVQPTIFADVTPKMRLAQQEVFGPVLAIMRFTSEEEAITIANGTNFGLVAGLWTTNLTRAHRVSRELRAGTIYINMYRAISAQAPAGGIKHSGYGRERGTEVLHEYTTTKNTMINLSEVPRDPFLLGT</sequence>
<dbReference type="SUPFAM" id="SSF53720">
    <property type="entry name" value="ALDH-like"/>
    <property type="match status" value="1"/>
</dbReference>
<evidence type="ECO:0000256" key="2">
    <source>
        <dbReference type="PROSITE-ProRule" id="PRU10007"/>
    </source>
</evidence>
<dbReference type="PANTHER" id="PTHR11699">
    <property type="entry name" value="ALDEHYDE DEHYDROGENASE-RELATED"/>
    <property type="match status" value="1"/>
</dbReference>
<keyword evidence="6" id="KW-1185">Reference proteome</keyword>
<dbReference type="Gene3D" id="3.40.309.10">
    <property type="entry name" value="Aldehyde Dehydrogenase, Chain A, domain 2"/>
    <property type="match status" value="1"/>
</dbReference>
<keyword evidence="1 3" id="KW-0560">Oxidoreductase</keyword>
<evidence type="ECO:0000313" key="5">
    <source>
        <dbReference type="EMBL" id="MEE3853036.1"/>
    </source>
</evidence>
<evidence type="ECO:0000256" key="3">
    <source>
        <dbReference type="RuleBase" id="RU003345"/>
    </source>
</evidence>
<feature type="active site" evidence="2">
    <location>
        <position position="247"/>
    </location>
</feature>
<comment type="similarity">
    <text evidence="3">Belongs to the aldehyde dehydrogenase family.</text>
</comment>
<dbReference type="PROSITE" id="PS00070">
    <property type="entry name" value="ALDEHYDE_DEHYDR_CYS"/>
    <property type="match status" value="1"/>
</dbReference>
<dbReference type="CDD" id="cd07114">
    <property type="entry name" value="ALDH_DhaS"/>
    <property type="match status" value="1"/>
</dbReference>
<reference evidence="5 6" key="1">
    <citation type="submission" date="2024-01" db="EMBL/GenBank/DDBJ databases">
        <title>Draft genome sequence of Gordonia sp. LSe1-13.</title>
        <authorList>
            <person name="Suphannarot A."/>
            <person name="Mingma R."/>
        </authorList>
    </citation>
    <scope>NUCLEOTIDE SEQUENCE [LARGE SCALE GENOMIC DNA]</scope>
    <source>
        <strain evidence="5 6">LSe1-13</strain>
    </source>
</reference>
<protein>
    <submittedName>
        <fullName evidence="5">Aldehyde dehydrogenase</fullName>
    </submittedName>
</protein>
<gene>
    <name evidence="5" type="ORF">VZC37_22055</name>
</gene>
<dbReference type="InterPro" id="IPR016163">
    <property type="entry name" value="Ald_DH_C"/>
</dbReference>
<dbReference type="InterPro" id="IPR016160">
    <property type="entry name" value="Ald_DH_CS_CYS"/>
</dbReference>
<dbReference type="InterPro" id="IPR016162">
    <property type="entry name" value="Ald_DH_N"/>
</dbReference>
<dbReference type="InterPro" id="IPR029510">
    <property type="entry name" value="Ald_DH_CS_GLU"/>
</dbReference>